<feature type="transmembrane region" description="Helical" evidence="5">
    <location>
        <begin position="33"/>
        <end position="51"/>
    </location>
</feature>
<comment type="similarity">
    <text evidence="5">Belongs to the UPF0391 family.</text>
</comment>
<organism evidence="6 7">
    <name type="scientific">Jannaschia seosinensis</name>
    <dbReference type="NCBI Taxonomy" id="313367"/>
    <lineage>
        <taxon>Bacteria</taxon>
        <taxon>Pseudomonadati</taxon>
        <taxon>Pseudomonadota</taxon>
        <taxon>Alphaproteobacteria</taxon>
        <taxon>Rhodobacterales</taxon>
        <taxon>Roseobacteraceae</taxon>
        <taxon>Jannaschia</taxon>
    </lineage>
</organism>
<keyword evidence="7" id="KW-1185">Reference proteome</keyword>
<keyword evidence="3 5" id="KW-1133">Transmembrane helix</keyword>
<dbReference type="InterPro" id="IPR009760">
    <property type="entry name" value="DUF1328"/>
</dbReference>
<dbReference type="STRING" id="313367.JSE7799_00920"/>
<keyword evidence="2 5" id="KW-0812">Transmembrane</keyword>
<dbReference type="EMBL" id="CYPR01000052">
    <property type="protein sequence ID" value="CUH31789.1"/>
    <property type="molecule type" value="Genomic_DNA"/>
</dbReference>
<evidence type="ECO:0000256" key="5">
    <source>
        <dbReference type="HAMAP-Rule" id="MF_01361"/>
    </source>
</evidence>
<dbReference type="GO" id="GO:0005886">
    <property type="term" value="C:plasma membrane"/>
    <property type="evidence" value="ECO:0007669"/>
    <property type="project" value="UniProtKB-SubCell"/>
</dbReference>
<accession>A0A0M7BA53</accession>
<keyword evidence="4 5" id="KW-0472">Membrane</keyword>
<sequence>MYWAVVFISISLLAGVFAFGGFAAASAGAAEILFVVFLALGLISAAVRVYGADRD</sequence>
<evidence type="ECO:0000256" key="1">
    <source>
        <dbReference type="ARBA" id="ARBA00022475"/>
    </source>
</evidence>
<reference evidence="6 7" key="1">
    <citation type="submission" date="2015-09" db="EMBL/GenBank/DDBJ databases">
        <authorList>
            <person name="Jackson K.R."/>
            <person name="Lunt B.L."/>
            <person name="Fisher J.N.B."/>
            <person name="Gardner A.V."/>
            <person name="Bailey M.E."/>
            <person name="Deus L.M."/>
            <person name="Earl A.S."/>
            <person name="Gibby P.D."/>
            <person name="Hartmann K.A."/>
            <person name="Liu J.E."/>
            <person name="Manci A.M."/>
            <person name="Nielsen D.A."/>
            <person name="Solomon M.B."/>
            <person name="Breakwell D.P."/>
            <person name="Burnett S.H."/>
            <person name="Grose J.H."/>
        </authorList>
    </citation>
    <scope>NUCLEOTIDE SEQUENCE [LARGE SCALE GENOMIC DNA]</scope>
    <source>
        <strain evidence="6 7">CECT 7799</strain>
    </source>
</reference>
<gene>
    <name evidence="6" type="ORF">JSE7799_00920</name>
</gene>
<protein>
    <recommendedName>
        <fullName evidence="5">UPF0391 membrane protein JSE7799_00920</fullName>
    </recommendedName>
</protein>
<comment type="subcellular location">
    <subcellularLocation>
        <location evidence="5">Cell membrane</location>
        <topology evidence="5">Single-pass membrane protein</topology>
    </subcellularLocation>
</comment>
<name>A0A0M7BA53_9RHOB</name>
<dbReference type="HAMAP" id="MF_01361">
    <property type="entry name" value="UPF0391"/>
    <property type="match status" value="1"/>
</dbReference>
<dbReference type="AlphaFoldDB" id="A0A0M7BA53"/>
<dbReference type="Proteomes" id="UP000049455">
    <property type="component" value="Unassembled WGS sequence"/>
</dbReference>
<evidence type="ECO:0000313" key="6">
    <source>
        <dbReference type="EMBL" id="CUH31789.1"/>
    </source>
</evidence>
<keyword evidence="1 5" id="KW-1003">Cell membrane</keyword>
<evidence type="ECO:0000256" key="3">
    <source>
        <dbReference type="ARBA" id="ARBA00022989"/>
    </source>
</evidence>
<dbReference type="PIRSF" id="PIRSF036466">
    <property type="entry name" value="UCP036466"/>
    <property type="match status" value="1"/>
</dbReference>
<proteinExistence type="inferred from homology"/>
<evidence type="ECO:0000313" key="7">
    <source>
        <dbReference type="Proteomes" id="UP000049455"/>
    </source>
</evidence>
<evidence type="ECO:0000256" key="2">
    <source>
        <dbReference type="ARBA" id="ARBA00022692"/>
    </source>
</evidence>
<evidence type="ECO:0000256" key="4">
    <source>
        <dbReference type="ARBA" id="ARBA00023136"/>
    </source>
</evidence>